<feature type="transmembrane region" description="Helical" evidence="1">
    <location>
        <begin position="35"/>
        <end position="53"/>
    </location>
</feature>
<feature type="transmembrane region" description="Helical" evidence="1">
    <location>
        <begin position="59"/>
        <end position="77"/>
    </location>
</feature>
<organism evidence="2 3">
    <name type="scientific">Kaustia mangrovi</name>
    <dbReference type="NCBI Taxonomy" id="2593653"/>
    <lineage>
        <taxon>Bacteria</taxon>
        <taxon>Pseudomonadati</taxon>
        <taxon>Pseudomonadota</taxon>
        <taxon>Alphaproteobacteria</taxon>
        <taxon>Hyphomicrobiales</taxon>
        <taxon>Parvibaculaceae</taxon>
        <taxon>Kaustia</taxon>
    </lineage>
</organism>
<dbReference type="KEGG" id="kmn:HW532_16925"/>
<feature type="transmembrane region" description="Helical" evidence="1">
    <location>
        <begin position="6"/>
        <end position="28"/>
    </location>
</feature>
<accession>A0A7S8HCZ4</accession>
<dbReference type="AlphaFoldDB" id="A0A7S8HCZ4"/>
<dbReference type="EMBL" id="CP058214">
    <property type="protein sequence ID" value="QPC44232.1"/>
    <property type="molecule type" value="Genomic_DNA"/>
</dbReference>
<feature type="transmembrane region" description="Helical" evidence="1">
    <location>
        <begin position="325"/>
        <end position="344"/>
    </location>
</feature>
<dbReference type="InterPro" id="IPR017516">
    <property type="entry name" value="AbrB_dup"/>
</dbReference>
<dbReference type="InterPro" id="IPR007820">
    <property type="entry name" value="AbrB_fam"/>
</dbReference>
<dbReference type="PANTHER" id="PTHR38457">
    <property type="entry name" value="REGULATOR ABRB-RELATED"/>
    <property type="match status" value="1"/>
</dbReference>
<keyword evidence="1" id="KW-0472">Membrane</keyword>
<evidence type="ECO:0000256" key="1">
    <source>
        <dbReference type="SAM" id="Phobius"/>
    </source>
</evidence>
<feature type="transmembrane region" description="Helical" evidence="1">
    <location>
        <begin position="265"/>
        <end position="283"/>
    </location>
</feature>
<keyword evidence="3" id="KW-1185">Reference proteome</keyword>
<feature type="transmembrane region" description="Helical" evidence="1">
    <location>
        <begin position="180"/>
        <end position="200"/>
    </location>
</feature>
<dbReference type="Proteomes" id="UP000593594">
    <property type="component" value="Chromosome"/>
</dbReference>
<dbReference type="GO" id="GO:0016020">
    <property type="term" value="C:membrane"/>
    <property type="evidence" value="ECO:0007669"/>
    <property type="project" value="InterPro"/>
</dbReference>
<gene>
    <name evidence="2" type="ORF">HW532_16925</name>
</gene>
<dbReference type="NCBIfam" id="TIGR03082">
    <property type="entry name" value="Gneg_AbrB_dup"/>
    <property type="match status" value="2"/>
</dbReference>
<dbReference type="RefSeq" id="WP_213161598.1">
    <property type="nucleotide sequence ID" value="NZ_CP058214.1"/>
</dbReference>
<feature type="transmembrane region" description="Helical" evidence="1">
    <location>
        <begin position="207"/>
        <end position="230"/>
    </location>
</feature>
<protein>
    <submittedName>
        <fullName evidence="2">AbrB family transcriptional regulator</fullName>
    </submittedName>
</protein>
<keyword evidence="1" id="KW-1133">Transmembrane helix</keyword>
<evidence type="ECO:0000313" key="2">
    <source>
        <dbReference type="EMBL" id="QPC44232.1"/>
    </source>
</evidence>
<feature type="transmembrane region" description="Helical" evidence="1">
    <location>
        <begin position="89"/>
        <end position="107"/>
    </location>
</feature>
<dbReference type="GO" id="GO:0010468">
    <property type="term" value="P:regulation of gene expression"/>
    <property type="evidence" value="ECO:0007669"/>
    <property type="project" value="InterPro"/>
</dbReference>
<feature type="transmembrane region" description="Helical" evidence="1">
    <location>
        <begin position="151"/>
        <end position="168"/>
    </location>
</feature>
<dbReference type="PANTHER" id="PTHR38457:SF1">
    <property type="entry name" value="REGULATOR ABRB-RELATED"/>
    <property type="match status" value="1"/>
</dbReference>
<sequence length="354" mass="36416">MNASWWTWGLVVTRTLLIGAAGGAVFLWAGLPAPWLAGAMVATALSVAAGVKVCVPDNARRAVFLLIGLSIGSSVTADTLQRMMSWPASLLMLAVTVVLVTAVQYYYFQAVHGWGRRTAFFAGLPGALSTVLIFAEHHASDLPRVTVAQSVRLFFLIALLPIAISNLGEGPAAAVASAPPGPWLDTAIVVAVGCVAGLLAERFKVPAGLMLAPAVVNAALHLSGTVHGVLPDTLLVPGYVILGCLVATRFAGIGMGLLKGMLSASLVAFALALATSALGAYVASLLSGLPFGQTWLAFAPGGLETMTIMAFALDMDPAFVGALQIARFLGLSIAIPIAAGWLFGRGRAKADEAT</sequence>
<reference evidence="2 3" key="1">
    <citation type="submission" date="2020-06" db="EMBL/GenBank/DDBJ databases">
        <title>Genome sequence of 2 isolates from Red Sea Mangroves.</title>
        <authorList>
            <person name="Sefrji F."/>
            <person name="Michoud G."/>
            <person name="Merlino G."/>
            <person name="Daffonchio D."/>
        </authorList>
    </citation>
    <scope>NUCLEOTIDE SEQUENCE [LARGE SCALE GENOMIC DNA]</scope>
    <source>
        <strain evidence="2 3">R1DC25</strain>
    </source>
</reference>
<keyword evidence="1" id="KW-0812">Transmembrane</keyword>
<dbReference type="PIRSF" id="PIRSF038991">
    <property type="entry name" value="Protein_AbrB"/>
    <property type="match status" value="1"/>
</dbReference>
<feature type="transmembrane region" description="Helical" evidence="1">
    <location>
        <begin position="236"/>
        <end position="258"/>
    </location>
</feature>
<dbReference type="Pfam" id="PF05145">
    <property type="entry name" value="AbrB"/>
    <property type="match status" value="1"/>
</dbReference>
<evidence type="ECO:0000313" key="3">
    <source>
        <dbReference type="Proteomes" id="UP000593594"/>
    </source>
</evidence>
<name>A0A7S8HCZ4_9HYPH</name>
<proteinExistence type="predicted"/>